<gene>
    <name evidence="3" type="ORF">C0Q70_09480</name>
</gene>
<dbReference type="EMBL" id="PZQS01000005">
    <property type="protein sequence ID" value="PVD30218.1"/>
    <property type="molecule type" value="Genomic_DNA"/>
</dbReference>
<feature type="compositionally biased region" description="Basic and acidic residues" evidence="1">
    <location>
        <begin position="126"/>
        <end position="138"/>
    </location>
</feature>
<evidence type="ECO:0000256" key="1">
    <source>
        <dbReference type="SAM" id="MobiDB-lite"/>
    </source>
</evidence>
<feature type="compositionally biased region" description="Polar residues" evidence="1">
    <location>
        <begin position="385"/>
        <end position="406"/>
    </location>
</feature>
<feature type="compositionally biased region" description="Polar residues" evidence="1">
    <location>
        <begin position="421"/>
        <end position="453"/>
    </location>
</feature>
<organism evidence="3 4">
    <name type="scientific">Pomacea canaliculata</name>
    <name type="common">Golden apple snail</name>
    <dbReference type="NCBI Taxonomy" id="400727"/>
    <lineage>
        <taxon>Eukaryota</taxon>
        <taxon>Metazoa</taxon>
        <taxon>Spiralia</taxon>
        <taxon>Lophotrochozoa</taxon>
        <taxon>Mollusca</taxon>
        <taxon>Gastropoda</taxon>
        <taxon>Caenogastropoda</taxon>
        <taxon>Architaenioglossa</taxon>
        <taxon>Ampullarioidea</taxon>
        <taxon>Ampullariidae</taxon>
        <taxon>Pomacea</taxon>
    </lineage>
</organism>
<feature type="region of interest" description="Disordered" evidence="1">
    <location>
        <begin position="200"/>
        <end position="240"/>
    </location>
</feature>
<feature type="compositionally biased region" description="Polar residues" evidence="1">
    <location>
        <begin position="518"/>
        <end position="533"/>
    </location>
</feature>
<name>A0A2T7P9X1_POMCA</name>
<protein>
    <submittedName>
        <fullName evidence="3">Uncharacterized protein</fullName>
    </submittedName>
</protein>
<accession>A0A2T7P9X1</accession>
<feature type="region of interest" description="Disordered" evidence="1">
    <location>
        <begin position="126"/>
        <end position="145"/>
    </location>
</feature>
<dbReference type="Proteomes" id="UP000245119">
    <property type="component" value="Linkage Group LG5"/>
</dbReference>
<feature type="signal peptide" evidence="2">
    <location>
        <begin position="1"/>
        <end position="18"/>
    </location>
</feature>
<evidence type="ECO:0000313" key="3">
    <source>
        <dbReference type="EMBL" id="PVD30218.1"/>
    </source>
</evidence>
<feature type="compositionally biased region" description="Basic and acidic residues" evidence="1">
    <location>
        <begin position="455"/>
        <end position="504"/>
    </location>
</feature>
<feature type="compositionally biased region" description="Polar residues" evidence="1">
    <location>
        <begin position="206"/>
        <end position="219"/>
    </location>
</feature>
<keyword evidence="4" id="KW-1185">Reference proteome</keyword>
<reference evidence="3 4" key="1">
    <citation type="submission" date="2018-04" db="EMBL/GenBank/DDBJ databases">
        <title>The genome of golden apple snail Pomacea canaliculata provides insight into stress tolerance and invasive adaptation.</title>
        <authorList>
            <person name="Liu C."/>
            <person name="Liu B."/>
            <person name="Ren Y."/>
            <person name="Zhang Y."/>
            <person name="Wang H."/>
            <person name="Li S."/>
            <person name="Jiang F."/>
            <person name="Yin L."/>
            <person name="Zhang G."/>
            <person name="Qian W."/>
            <person name="Fan W."/>
        </authorList>
    </citation>
    <scope>NUCLEOTIDE SEQUENCE [LARGE SCALE GENOMIC DNA]</scope>
    <source>
        <strain evidence="3">SZHN2017</strain>
        <tissue evidence="3">Muscle</tissue>
    </source>
</reference>
<evidence type="ECO:0000313" key="4">
    <source>
        <dbReference type="Proteomes" id="UP000245119"/>
    </source>
</evidence>
<feature type="compositionally biased region" description="Basic and acidic residues" evidence="1">
    <location>
        <begin position="371"/>
        <end position="384"/>
    </location>
</feature>
<feature type="region of interest" description="Disordered" evidence="1">
    <location>
        <begin position="323"/>
        <end position="552"/>
    </location>
</feature>
<evidence type="ECO:0000256" key="2">
    <source>
        <dbReference type="SAM" id="SignalP"/>
    </source>
</evidence>
<dbReference type="AlphaFoldDB" id="A0A2T7P9X1"/>
<feature type="compositionally biased region" description="Basic and acidic residues" evidence="1">
    <location>
        <begin position="536"/>
        <end position="550"/>
    </location>
</feature>
<sequence>MSLFLLLVPALLCHVVVSGQTLQSPVPVEGEIEPSNTTSIDDLSFAGVRNENEDNSSVPENLSTDAVRSVTTTSDTFSSDVDNEETPERVDGIGKHRVPTLKSLIARVQQRVTTYPILYQGLKKGREGRDSLNEEEGLRGASGSRTWFEKNPKVTITVDAQGYPHRIGAKVRSRVTDHQQSNQGGDAVLAIGRSGNGGLFAEQHAPYTSSRTSNNQLPDSNGYSGYSGKNSMNSNYGAGARQRTRDYPAASDISLLFSKLSQIENELLGLKETVLLQGSVHIRTSQRLEALIVNQIKLALQNSRTSTQILEKLNSCCGCTAPGKESADLSPDSPLSRRASMPDQTGTSFVSNGTQPSNSSSAIRNVTEVDDTLRESRSDVKETNGRQNQTFVVNATSERATSSGPSTMVRKVVDVPIEAMPSNTTPTTTLSKMAVTSPTPISEATATSVVSTAKSHRENGEEVTDDERKPRKQADEEILAKKLHDPGDEDSEKKERKSETREAQRPTSLGKVTPFNEHPSQGFQPSTNASTEDYGNDERRDDIQDDEKNKGIMAATDSVVTLNGSVSDPADTYVAGLNSSRRVPEHSVNFTEDTTSTVSSGVSTEMIARLHTNHKSSTPAGEPPGTVQRLQKGKMPRS</sequence>
<keyword evidence="2" id="KW-0732">Signal</keyword>
<feature type="compositionally biased region" description="Polar residues" evidence="1">
    <location>
        <begin position="342"/>
        <end position="364"/>
    </location>
</feature>
<feature type="region of interest" description="Disordered" evidence="1">
    <location>
        <begin position="610"/>
        <end position="638"/>
    </location>
</feature>
<comment type="caution">
    <text evidence="3">The sequence shown here is derived from an EMBL/GenBank/DDBJ whole genome shotgun (WGS) entry which is preliminary data.</text>
</comment>
<feature type="compositionally biased region" description="Low complexity" evidence="1">
    <location>
        <begin position="220"/>
        <end position="237"/>
    </location>
</feature>
<feature type="chain" id="PRO_5015483345" evidence="2">
    <location>
        <begin position="19"/>
        <end position="638"/>
    </location>
</feature>
<proteinExistence type="predicted"/>